<evidence type="ECO:0000256" key="7">
    <source>
        <dbReference type="ARBA" id="ARBA00022840"/>
    </source>
</evidence>
<feature type="domain" description="Histidine kinase/HSP90-like ATPase" evidence="10">
    <location>
        <begin position="293"/>
        <end position="381"/>
    </location>
</feature>
<evidence type="ECO:0000256" key="1">
    <source>
        <dbReference type="ARBA" id="ARBA00000085"/>
    </source>
</evidence>
<dbReference type="SUPFAM" id="SSF55874">
    <property type="entry name" value="ATPase domain of HSP90 chaperone/DNA topoisomerase II/histidine kinase"/>
    <property type="match status" value="1"/>
</dbReference>
<dbReference type="InterPro" id="IPR011712">
    <property type="entry name" value="Sig_transdc_His_kin_sub3_dim/P"/>
</dbReference>
<keyword evidence="4" id="KW-0808">Transferase</keyword>
<dbReference type="EC" id="2.7.13.3" evidence="2"/>
<evidence type="ECO:0000256" key="9">
    <source>
        <dbReference type="SAM" id="Phobius"/>
    </source>
</evidence>
<keyword evidence="9" id="KW-0812">Transmembrane</keyword>
<comment type="caution">
    <text evidence="12">The sequence shown here is derived from an EMBL/GenBank/DDBJ whole genome shotgun (WGS) entry which is preliminary data.</text>
</comment>
<feature type="transmembrane region" description="Helical" evidence="9">
    <location>
        <begin position="133"/>
        <end position="150"/>
    </location>
</feature>
<organism evidence="12 13">
    <name type="scientific">Herbidospora galbida</name>
    <dbReference type="NCBI Taxonomy" id="2575442"/>
    <lineage>
        <taxon>Bacteria</taxon>
        <taxon>Bacillati</taxon>
        <taxon>Actinomycetota</taxon>
        <taxon>Actinomycetes</taxon>
        <taxon>Streptosporangiales</taxon>
        <taxon>Streptosporangiaceae</taxon>
        <taxon>Herbidospora</taxon>
    </lineage>
</organism>
<proteinExistence type="predicted"/>
<evidence type="ECO:0000256" key="3">
    <source>
        <dbReference type="ARBA" id="ARBA00022553"/>
    </source>
</evidence>
<accession>A0A4U3MIE4</accession>
<dbReference type="OrthoDB" id="227596at2"/>
<keyword evidence="5" id="KW-0547">Nucleotide-binding</keyword>
<dbReference type="Gene3D" id="1.20.5.1930">
    <property type="match status" value="1"/>
</dbReference>
<keyword evidence="13" id="KW-1185">Reference proteome</keyword>
<feature type="transmembrane region" description="Helical" evidence="9">
    <location>
        <begin position="107"/>
        <end position="127"/>
    </location>
</feature>
<evidence type="ECO:0000256" key="5">
    <source>
        <dbReference type="ARBA" id="ARBA00022741"/>
    </source>
</evidence>
<evidence type="ECO:0000256" key="8">
    <source>
        <dbReference type="ARBA" id="ARBA00023012"/>
    </source>
</evidence>
<dbReference type="InterPro" id="IPR003594">
    <property type="entry name" value="HATPase_dom"/>
</dbReference>
<dbReference type="RefSeq" id="WP_137246765.1">
    <property type="nucleotide sequence ID" value="NZ_SZQA01000007.1"/>
</dbReference>
<evidence type="ECO:0000313" key="13">
    <source>
        <dbReference type="Proteomes" id="UP000308705"/>
    </source>
</evidence>
<reference evidence="12 13" key="1">
    <citation type="submission" date="2019-04" db="EMBL/GenBank/DDBJ databases">
        <title>Herbidospora sp. NEAU-GS14.nov., a novel actinomycete isolated from soil.</title>
        <authorList>
            <person name="Han L."/>
        </authorList>
    </citation>
    <scope>NUCLEOTIDE SEQUENCE [LARGE SCALE GENOMIC DNA]</scope>
    <source>
        <strain evidence="12 13">NEAU-GS14</strain>
    </source>
</reference>
<keyword evidence="9" id="KW-0472">Membrane</keyword>
<feature type="transmembrane region" description="Helical" evidence="9">
    <location>
        <begin position="38"/>
        <end position="54"/>
    </location>
</feature>
<dbReference type="PANTHER" id="PTHR24421:SF10">
    <property type="entry name" value="NITRATE_NITRITE SENSOR PROTEIN NARQ"/>
    <property type="match status" value="1"/>
</dbReference>
<dbReference type="GO" id="GO:0000155">
    <property type="term" value="F:phosphorelay sensor kinase activity"/>
    <property type="evidence" value="ECO:0007669"/>
    <property type="project" value="InterPro"/>
</dbReference>
<keyword evidence="8" id="KW-0902">Two-component regulatory system</keyword>
<feature type="transmembrane region" description="Helical" evidence="9">
    <location>
        <begin position="61"/>
        <end position="78"/>
    </location>
</feature>
<keyword evidence="6 12" id="KW-0418">Kinase</keyword>
<evidence type="ECO:0000259" key="11">
    <source>
        <dbReference type="Pfam" id="PF07730"/>
    </source>
</evidence>
<keyword evidence="7" id="KW-0067">ATP-binding</keyword>
<name>A0A4U3MIE4_9ACTN</name>
<dbReference type="AlphaFoldDB" id="A0A4U3MIE4"/>
<evidence type="ECO:0000256" key="2">
    <source>
        <dbReference type="ARBA" id="ARBA00012438"/>
    </source>
</evidence>
<dbReference type="InterPro" id="IPR036890">
    <property type="entry name" value="HATPase_C_sf"/>
</dbReference>
<keyword evidence="3" id="KW-0597">Phosphoprotein</keyword>
<evidence type="ECO:0000256" key="6">
    <source>
        <dbReference type="ARBA" id="ARBA00022777"/>
    </source>
</evidence>
<feature type="domain" description="Signal transduction histidine kinase subgroup 3 dimerisation and phosphoacceptor" evidence="11">
    <location>
        <begin position="182"/>
        <end position="248"/>
    </location>
</feature>
<feature type="transmembrane region" description="Helical" evidence="9">
    <location>
        <begin position="84"/>
        <end position="100"/>
    </location>
</feature>
<dbReference type="GO" id="GO:0046983">
    <property type="term" value="F:protein dimerization activity"/>
    <property type="evidence" value="ECO:0007669"/>
    <property type="project" value="InterPro"/>
</dbReference>
<dbReference type="Gene3D" id="3.30.565.10">
    <property type="entry name" value="Histidine kinase-like ATPase, C-terminal domain"/>
    <property type="match status" value="1"/>
</dbReference>
<sequence>MHATRLNAADGLVATAVGLFALIEELTGGTELAERPVPALWVAGGIATAILVLFRRVAPIWTMAVYTVVSGAVFVLTLEDAAAWQWLTELVFLFTVLSQARLRSGQALFGVAATVVFVATMGLTYGGAEFAEYAIAAGMSAIAGGAGVGVRRYQVLARRAEQRTDAVVARSEQLVREAVAEEQARLARELHDIVASSVSMMVMQAGGLRRRLPAELGPERDALTQIEATGRGAVEELQRMLHLLRGPAPDSRLPQPGLARVGDLVDQSRTAGLDVTVEVTGDPRPLPAGLDLSAYRIVQEALTNTLKHAGPTRVTVTIDHGPGELRLDVTDDGPRDGFRPAPHVPGGHGLIGMRERAALFHGSLDAGPAKSGFTVRAVLPLK</sequence>
<dbReference type="GO" id="GO:0016020">
    <property type="term" value="C:membrane"/>
    <property type="evidence" value="ECO:0007669"/>
    <property type="project" value="InterPro"/>
</dbReference>
<dbReference type="EMBL" id="SZQA01000007">
    <property type="protein sequence ID" value="TKK89258.1"/>
    <property type="molecule type" value="Genomic_DNA"/>
</dbReference>
<comment type="catalytic activity">
    <reaction evidence="1">
        <text>ATP + protein L-histidine = ADP + protein N-phospho-L-histidine.</text>
        <dbReference type="EC" id="2.7.13.3"/>
    </reaction>
</comment>
<dbReference type="Pfam" id="PF07730">
    <property type="entry name" value="HisKA_3"/>
    <property type="match status" value="1"/>
</dbReference>
<dbReference type="Pfam" id="PF02518">
    <property type="entry name" value="HATPase_c"/>
    <property type="match status" value="1"/>
</dbReference>
<evidence type="ECO:0000256" key="4">
    <source>
        <dbReference type="ARBA" id="ARBA00022679"/>
    </source>
</evidence>
<dbReference type="InterPro" id="IPR050482">
    <property type="entry name" value="Sensor_HK_TwoCompSys"/>
</dbReference>
<protein>
    <recommendedName>
        <fullName evidence="2">histidine kinase</fullName>
        <ecNumber evidence="2">2.7.13.3</ecNumber>
    </recommendedName>
</protein>
<dbReference type="CDD" id="cd16917">
    <property type="entry name" value="HATPase_UhpB-NarQ-NarX-like"/>
    <property type="match status" value="1"/>
</dbReference>
<dbReference type="PANTHER" id="PTHR24421">
    <property type="entry name" value="NITRATE/NITRITE SENSOR PROTEIN NARX-RELATED"/>
    <property type="match status" value="1"/>
</dbReference>
<evidence type="ECO:0000313" key="12">
    <source>
        <dbReference type="EMBL" id="TKK89258.1"/>
    </source>
</evidence>
<gene>
    <name evidence="12" type="ORF">FDA94_09990</name>
</gene>
<dbReference type="GO" id="GO:0005524">
    <property type="term" value="F:ATP binding"/>
    <property type="evidence" value="ECO:0007669"/>
    <property type="project" value="UniProtKB-KW"/>
</dbReference>
<dbReference type="Proteomes" id="UP000308705">
    <property type="component" value="Unassembled WGS sequence"/>
</dbReference>
<keyword evidence="9" id="KW-1133">Transmembrane helix</keyword>
<evidence type="ECO:0000259" key="10">
    <source>
        <dbReference type="Pfam" id="PF02518"/>
    </source>
</evidence>